<sequence length="92" mass="11009">MNTAITLIIAIVVIILHVWLCRRSPKFWYLGGIIPLLWIALLAFLFFYRKISWGDDWKMVVFPTLIFFLFWIQGYQTAKKKELEKMKAKDIQ</sequence>
<keyword evidence="1" id="KW-1133">Transmembrane helix</keyword>
<dbReference type="Proteomes" id="UP000886723">
    <property type="component" value="Unassembled WGS sequence"/>
</dbReference>
<name>A0A9D1NRD5_9FIRM</name>
<feature type="transmembrane region" description="Helical" evidence="1">
    <location>
        <begin position="60"/>
        <end position="78"/>
    </location>
</feature>
<accession>A0A9D1NRD5</accession>
<gene>
    <name evidence="2" type="ORF">IAA63_00100</name>
</gene>
<feature type="transmembrane region" description="Helical" evidence="1">
    <location>
        <begin position="28"/>
        <end position="48"/>
    </location>
</feature>
<reference evidence="2" key="2">
    <citation type="journal article" date="2021" name="PeerJ">
        <title>Extensive microbial diversity within the chicken gut microbiome revealed by metagenomics and culture.</title>
        <authorList>
            <person name="Gilroy R."/>
            <person name="Ravi A."/>
            <person name="Getino M."/>
            <person name="Pursley I."/>
            <person name="Horton D.L."/>
            <person name="Alikhan N.F."/>
            <person name="Baker D."/>
            <person name="Gharbi K."/>
            <person name="Hall N."/>
            <person name="Watson M."/>
            <person name="Adriaenssens E.M."/>
            <person name="Foster-Nyarko E."/>
            <person name="Jarju S."/>
            <person name="Secka A."/>
            <person name="Antonio M."/>
            <person name="Oren A."/>
            <person name="Chaudhuri R.R."/>
            <person name="La Ragione R."/>
            <person name="Hildebrand F."/>
            <person name="Pallen M.J."/>
        </authorList>
    </citation>
    <scope>NUCLEOTIDE SEQUENCE</scope>
    <source>
        <strain evidence="2">ChiBcec2-4451</strain>
    </source>
</reference>
<organism evidence="2 3">
    <name type="scientific">Candidatus Pullilachnospira stercoravium</name>
    <dbReference type="NCBI Taxonomy" id="2840913"/>
    <lineage>
        <taxon>Bacteria</taxon>
        <taxon>Bacillati</taxon>
        <taxon>Bacillota</taxon>
        <taxon>Clostridia</taxon>
        <taxon>Lachnospirales</taxon>
        <taxon>Lachnospiraceae</taxon>
        <taxon>Lachnospiraceae incertae sedis</taxon>
        <taxon>Candidatus Pullilachnospira</taxon>
    </lineage>
</organism>
<feature type="transmembrane region" description="Helical" evidence="1">
    <location>
        <begin position="6"/>
        <end position="21"/>
    </location>
</feature>
<evidence type="ECO:0000313" key="2">
    <source>
        <dbReference type="EMBL" id="HIV11524.1"/>
    </source>
</evidence>
<evidence type="ECO:0000313" key="3">
    <source>
        <dbReference type="Proteomes" id="UP000886723"/>
    </source>
</evidence>
<proteinExistence type="predicted"/>
<protein>
    <submittedName>
        <fullName evidence="2">Uncharacterized protein</fullName>
    </submittedName>
</protein>
<keyword evidence="1" id="KW-0812">Transmembrane</keyword>
<dbReference type="EMBL" id="DVON01000002">
    <property type="protein sequence ID" value="HIV11524.1"/>
    <property type="molecule type" value="Genomic_DNA"/>
</dbReference>
<evidence type="ECO:0000256" key="1">
    <source>
        <dbReference type="SAM" id="Phobius"/>
    </source>
</evidence>
<comment type="caution">
    <text evidence="2">The sequence shown here is derived from an EMBL/GenBank/DDBJ whole genome shotgun (WGS) entry which is preliminary data.</text>
</comment>
<dbReference type="AlphaFoldDB" id="A0A9D1NRD5"/>
<reference evidence="2" key="1">
    <citation type="submission" date="2020-10" db="EMBL/GenBank/DDBJ databases">
        <authorList>
            <person name="Gilroy R."/>
        </authorList>
    </citation>
    <scope>NUCLEOTIDE SEQUENCE</scope>
    <source>
        <strain evidence="2">ChiBcec2-4451</strain>
    </source>
</reference>
<keyword evidence="1" id="KW-0472">Membrane</keyword>